<dbReference type="EMBL" id="JBHUOP010000004">
    <property type="protein sequence ID" value="MFD2841124.1"/>
    <property type="molecule type" value="Genomic_DNA"/>
</dbReference>
<sequence>MTITSVSTDQPLNRQEIGAFGEELACRFLTEKGFEVLTRNWRPHTEHVRGELDIVARDGNSLVFCEVKTRTSQIMGSPFHAIDGRKVGALRKLAAAWLSGQDQRFEAVRIDAIGVRLELDATRRRVVTARVEHLMAVA</sequence>
<evidence type="ECO:0000256" key="1">
    <source>
        <dbReference type="ARBA" id="ARBA00006738"/>
    </source>
</evidence>
<dbReference type="InterPro" id="IPR003509">
    <property type="entry name" value="UPF0102_YraN-like"/>
</dbReference>
<dbReference type="NCBIfam" id="NF009154">
    <property type="entry name" value="PRK12497.3-3"/>
    <property type="match status" value="1"/>
</dbReference>
<name>A0ABW5XIA0_9MICO</name>
<dbReference type="InterPro" id="IPR011335">
    <property type="entry name" value="Restrct_endonuc-II-like"/>
</dbReference>
<dbReference type="Pfam" id="PF02021">
    <property type="entry name" value="UPF0102"/>
    <property type="match status" value="1"/>
</dbReference>
<evidence type="ECO:0000313" key="3">
    <source>
        <dbReference type="EMBL" id="MFD2841124.1"/>
    </source>
</evidence>
<keyword evidence="4" id="KW-1185">Reference proteome</keyword>
<protein>
    <recommendedName>
        <fullName evidence="2">UPF0102 protein ACFSYH_11185</fullName>
    </recommendedName>
</protein>
<dbReference type="InterPro" id="IPR011856">
    <property type="entry name" value="tRNA_endonuc-like_dom_sf"/>
</dbReference>
<dbReference type="Gene3D" id="3.40.1350.10">
    <property type="match status" value="1"/>
</dbReference>
<gene>
    <name evidence="3" type="ORF">ACFSYH_11185</name>
</gene>
<organism evidence="3 4">
    <name type="scientific">Populibacterium corticicola</name>
    <dbReference type="NCBI Taxonomy" id="1812826"/>
    <lineage>
        <taxon>Bacteria</taxon>
        <taxon>Bacillati</taxon>
        <taxon>Actinomycetota</taxon>
        <taxon>Actinomycetes</taxon>
        <taxon>Micrococcales</taxon>
        <taxon>Jonesiaceae</taxon>
        <taxon>Populibacterium</taxon>
    </lineage>
</organism>
<dbReference type="SUPFAM" id="SSF52980">
    <property type="entry name" value="Restriction endonuclease-like"/>
    <property type="match status" value="1"/>
</dbReference>
<dbReference type="CDD" id="cd20736">
    <property type="entry name" value="PoNe_Nuclease"/>
    <property type="match status" value="1"/>
</dbReference>
<evidence type="ECO:0000313" key="4">
    <source>
        <dbReference type="Proteomes" id="UP001597391"/>
    </source>
</evidence>
<accession>A0ABW5XIA0</accession>
<dbReference type="PANTHER" id="PTHR34039">
    <property type="entry name" value="UPF0102 PROTEIN YRAN"/>
    <property type="match status" value="1"/>
</dbReference>
<dbReference type="PANTHER" id="PTHR34039:SF1">
    <property type="entry name" value="UPF0102 PROTEIN YRAN"/>
    <property type="match status" value="1"/>
</dbReference>
<evidence type="ECO:0000256" key="2">
    <source>
        <dbReference type="HAMAP-Rule" id="MF_00048"/>
    </source>
</evidence>
<comment type="similarity">
    <text evidence="1 2">Belongs to the UPF0102 family.</text>
</comment>
<dbReference type="Proteomes" id="UP001597391">
    <property type="component" value="Unassembled WGS sequence"/>
</dbReference>
<dbReference type="HAMAP" id="MF_00048">
    <property type="entry name" value="UPF0102"/>
    <property type="match status" value="1"/>
</dbReference>
<proteinExistence type="inferred from homology"/>
<dbReference type="RefSeq" id="WP_377467047.1">
    <property type="nucleotide sequence ID" value="NZ_JBHUOP010000004.1"/>
</dbReference>
<comment type="caution">
    <text evidence="3">The sequence shown here is derived from an EMBL/GenBank/DDBJ whole genome shotgun (WGS) entry which is preliminary data.</text>
</comment>
<reference evidence="4" key="1">
    <citation type="journal article" date="2019" name="Int. J. Syst. Evol. Microbiol.">
        <title>The Global Catalogue of Microorganisms (GCM) 10K type strain sequencing project: providing services to taxonomists for standard genome sequencing and annotation.</title>
        <authorList>
            <consortium name="The Broad Institute Genomics Platform"/>
            <consortium name="The Broad Institute Genome Sequencing Center for Infectious Disease"/>
            <person name="Wu L."/>
            <person name="Ma J."/>
        </authorList>
    </citation>
    <scope>NUCLEOTIDE SEQUENCE [LARGE SCALE GENOMIC DNA]</scope>
    <source>
        <strain evidence="4">KCTC 33576</strain>
    </source>
</reference>